<reference evidence="2" key="1">
    <citation type="submission" date="2022-09" db="EMBL/GenBank/DDBJ databases">
        <title>Fusarium specimens isolated from Avocado Roots.</title>
        <authorList>
            <person name="Stajich J."/>
            <person name="Roper C."/>
            <person name="Heimlech-Rivalta G."/>
        </authorList>
    </citation>
    <scope>NUCLEOTIDE SEQUENCE</scope>
    <source>
        <strain evidence="2">CF00136</strain>
    </source>
</reference>
<dbReference type="AlphaFoldDB" id="A0A9W8RU19"/>
<keyword evidence="3" id="KW-1185">Reference proteome</keyword>
<dbReference type="OrthoDB" id="5243686at2759"/>
<organism evidence="2 3">
    <name type="scientific">Fusarium torreyae</name>
    <dbReference type="NCBI Taxonomy" id="1237075"/>
    <lineage>
        <taxon>Eukaryota</taxon>
        <taxon>Fungi</taxon>
        <taxon>Dikarya</taxon>
        <taxon>Ascomycota</taxon>
        <taxon>Pezizomycotina</taxon>
        <taxon>Sordariomycetes</taxon>
        <taxon>Hypocreomycetidae</taxon>
        <taxon>Hypocreales</taxon>
        <taxon>Nectriaceae</taxon>
        <taxon>Fusarium</taxon>
    </lineage>
</organism>
<comment type="caution">
    <text evidence="2">The sequence shown here is derived from an EMBL/GenBank/DDBJ whole genome shotgun (WGS) entry which is preliminary data.</text>
</comment>
<evidence type="ECO:0000313" key="3">
    <source>
        <dbReference type="Proteomes" id="UP001152049"/>
    </source>
</evidence>
<dbReference type="Proteomes" id="UP001152049">
    <property type="component" value="Unassembled WGS sequence"/>
</dbReference>
<accession>A0A9W8RU19</accession>
<name>A0A9W8RU19_9HYPO</name>
<gene>
    <name evidence="2" type="ORF">NW762_011228</name>
</gene>
<evidence type="ECO:0000256" key="1">
    <source>
        <dbReference type="SAM" id="MobiDB-lite"/>
    </source>
</evidence>
<sequence length="301" mass="33709">MFSKSSKSSKHTPGGRKGSSSQPISPGFLFIVNKLIIREPERDIYLHHIPPRLPQQYHGEVPSKVMRYRNGEVSEATDYHWYREIEMLPAPQGQLLRLDDYGNYLRDQTGQCYPAQEYKTFGVAACNPLLPIMVIDQDPLVSQTAGWELLRIFHPPNLSGLSQVVTNDSPMGVGGAPVLHAAGRSPSWMPSLLPETYRMPRRSAPRSEGLGGELPIVLGLMALSAPHDLNNASVDRVFLGHDRAWRHGVWNNRDAPKGHPPTASDDPNGFIVKVFLDPDNPYSNEYDLNSLEWERAIVQEQ</sequence>
<evidence type="ECO:0000313" key="2">
    <source>
        <dbReference type="EMBL" id="KAJ4251928.1"/>
    </source>
</evidence>
<protein>
    <submittedName>
        <fullName evidence="2">Uncharacterized protein</fullName>
    </submittedName>
</protein>
<dbReference type="EMBL" id="JAOQAZ010000027">
    <property type="protein sequence ID" value="KAJ4251928.1"/>
    <property type="molecule type" value="Genomic_DNA"/>
</dbReference>
<feature type="region of interest" description="Disordered" evidence="1">
    <location>
        <begin position="1"/>
        <end position="22"/>
    </location>
</feature>
<proteinExistence type="predicted"/>